<dbReference type="SUPFAM" id="SSF143100">
    <property type="entry name" value="TTHA1013/TTHA0281-like"/>
    <property type="match status" value="1"/>
</dbReference>
<organism evidence="1 2">
    <name type="scientific">Candidatus Komeilibacteria bacterium RIFCSPLOWO2_01_FULL_52_15</name>
    <dbReference type="NCBI Taxonomy" id="1798551"/>
    <lineage>
        <taxon>Bacteria</taxon>
        <taxon>Candidatus Komeiliibacteriota</taxon>
    </lineage>
</organism>
<sequence>MKHTSFAVYIEQDEDGIFIGSIPLIPSCYAQGDTEEEMLKNLQEVLKLCLRNIDKDSLEKSKFVGIHNLDVVNA</sequence>
<dbReference type="Pfam" id="PF21748">
    <property type="entry name" value="UPF0150"/>
    <property type="match status" value="1"/>
</dbReference>
<proteinExistence type="predicted"/>
<dbReference type="STRING" id="1798551.A3B30_00050"/>
<accession>A0A1G2BQQ3</accession>
<reference evidence="1 2" key="1">
    <citation type="journal article" date="2016" name="Nat. Commun.">
        <title>Thousands of microbial genomes shed light on interconnected biogeochemical processes in an aquifer system.</title>
        <authorList>
            <person name="Anantharaman K."/>
            <person name="Brown C.T."/>
            <person name="Hug L.A."/>
            <person name="Sharon I."/>
            <person name="Castelle C.J."/>
            <person name="Probst A.J."/>
            <person name="Thomas B.C."/>
            <person name="Singh A."/>
            <person name="Wilkins M.J."/>
            <person name="Karaoz U."/>
            <person name="Brodie E.L."/>
            <person name="Williams K.H."/>
            <person name="Hubbard S.S."/>
            <person name="Banfield J.F."/>
        </authorList>
    </citation>
    <scope>NUCLEOTIDE SEQUENCE [LARGE SCALE GENOMIC DNA]</scope>
</reference>
<dbReference type="AlphaFoldDB" id="A0A1G2BQQ3"/>
<protein>
    <submittedName>
        <fullName evidence="1">Uncharacterized protein</fullName>
    </submittedName>
</protein>
<evidence type="ECO:0000313" key="1">
    <source>
        <dbReference type="EMBL" id="OGY91166.1"/>
    </source>
</evidence>
<dbReference type="Gene3D" id="3.30.160.250">
    <property type="match status" value="1"/>
</dbReference>
<comment type="caution">
    <text evidence="1">The sequence shown here is derived from an EMBL/GenBank/DDBJ whole genome shotgun (WGS) entry which is preliminary data.</text>
</comment>
<dbReference type="InterPro" id="IPR051404">
    <property type="entry name" value="TA_system_antitoxin"/>
</dbReference>
<dbReference type="InterPro" id="IPR035069">
    <property type="entry name" value="TTHA1013/TTHA0281-like"/>
</dbReference>
<gene>
    <name evidence="1" type="ORF">A3B30_00050</name>
</gene>
<dbReference type="PANTHER" id="PTHR34504:SF4">
    <property type="entry name" value="ANTITOXIN HICB"/>
    <property type="match status" value="1"/>
</dbReference>
<dbReference type="Proteomes" id="UP000178248">
    <property type="component" value="Unassembled WGS sequence"/>
</dbReference>
<name>A0A1G2BQQ3_9BACT</name>
<dbReference type="EMBL" id="MHKM01000026">
    <property type="protein sequence ID" value="OGY91166.1"/>
    <property type="molecule type" value="Genomic_DNA"/>
</dbReference>
<dbReference type="PANTHER" id="PTHR34504">
    <property type="entry name" value="ANTITOXIN HICB"/>
    <property type="match status" value="1"/>
</dbReference>
<dbReference type="InterPro" id="IPR049389">
    <property type="entry name" value="TTHA0281-like"/>
</dbReference>
<evidence type="ECO:0000313" key="2">
    <source>
        <dbReference type="Proteomes" id="UP000178248"/>
    </source>
</evidence>